<dbReference type="Gene3D" id="3.30.70.330">
    <property type="match status" value="2"/>
</dbReference>
<comment type="similarity">
    <text evidence="1">Belongs to the RRM TRSPAP family.</text>
</comment>
<evidence type="ECO:0000256" key="1">
    <source>
        <dbReference type="ARBA" id="ARBA00008920"/>
    </source>
</evidence>
<dbReference type="SUPFAM" id="SSF54928">
    <property type="entry name" value="RNA-binding domain, RBD"/>
    <property type="match status" value="2"/>
</dbReference>
<dbReference type="InterPro" id="IPR040434">
    <property type="entry name" value="TSAP1"/>
</dbReference>
<dbReference type="EMBL" id="GHBY01000044">
    <property type="protein sequence ID" value="MUP40221.1"/>
    <property type="molecule type" value="Transcribed_RNA"/>
</dbReference>
<name>A0A646QD93_9MYRI</name>
<dbReference type="CDD" id="cd12345">
    <property type="entry name" value="RRM2_SECp43_like"/>
    <property type="match status" value="1"/>
</dbReference>
<sequence length="320" mass="36862">MAGRAGSLWMGDLEPYMDDAFLRQAFSEMGENFRSVKIMKNKFTGTILGYCFLEFDSEETALRVLHKLNGRILPNSSPPKRFKLNHANYNKEHAYTKEFSLFVGDLSLEVDDFAFYKAFASRYPSVRAAKVVLDTSGRSRGFGFIRFADESDQQQALIQMQGYTGLGTKPIRISLATQKRVEIQYQTRPDVLTGPTVTTTPTTTTTAQQVTTQDYSQYYQNYDQYQTYYNQWQEYSQYYNYAYNYGYGYGYGTDYQTGMYGYDTTGALTGTAEGTYEVADITVEEHDDPLDIDKENEEYMKRSEELYTAIEESRWTPLEV</sequence>
<dbReference type="InterPro" id="IPR000504">
    <property type="entry name" value="RRM_dom"/>
</dbReference>
<evidence type="ECO:0000259" key="5">
    <source>
        <dbReference type="PROSITE" id="PS50102"/>
    </source>
</evidence>
<dbReference type="Pfam" id="PF00076">
    <property type="entry name" value="RRM_1"/>
    <property type="match status" value="2"/>
</dbReference>
<keyword evidence="2 4" id="KW-0694">RNA-binding</keyword>
<dbReference type="InterPro" id="IPR041085">
    <property type="entry name" value="TSAP1_C"/>
</dbReference>
<protein>
    <recommendedName>
        <fullName evidence="3">tRNA selenocysteine-associated protein 1</fullName>
    </recommendedName>
</protein>
<dbReference type="InterPro" id="IPR035979">
    <property type="entry name" value="RBD_domain_sf"/>
</dbReference>
<organism evidence="6">
    <name type="scientific">Hemiscolopendra marginata</name>
    <dbReference type="NCBI Taxonomy" id="943146"/>
    <lineage>
        <taxon>Eukaryota</taxon>
        <taxon>Metazoa</taxon>
        <taxon>Ecdysozoa</taxon>
        <taxon>Arthropoda</taxon>
        <taxon>Myriapoda</taxon>
        <taxon>Chilopoda</taxon>
        <taxon>Pleurostigmophora</taxon>
        <taxon>Scolopendromorpha</taxon>
        <taxon>Scolopendridae</taxon>
        <taxon>Hemiscolopendra</taxon>
    </lineage>
</organism>
<proteinExistence type="inferred from homology"/>
<dbReference type="AlphaFoldDB" id="A0A646QD93"/>
<reference evidence="6" key="1">
    <citation type="submission" date="2018-11" db="EMBL/GenBank/DDBJ databases">
        <title>Venom-gland transcriptomics and venom proteomics of the Florida green centipede (Hemiscolopendra marginata) reveal sex-based variation in a centipede venom.</title>
        <authorList>
            <person name="Nystrom G.S."/>
            <person name="Ward M.J."/>
            <person name="Ellsworth S.A."/>
            <person name="Rokyta D.R."/>
        </authorList>
    </citation>
    <scope>NUCLEOTIDE SEQUENCE</scope>
    <source>
        <tissue evidence="6">Venom gland</tissue>
    </source>
</reference>
<accession>A0A646QD93</accession>
<dbReference type="PANTHER" id="PTHR37457">
    <property type="entry name" value="TRNA SELENOCYSTEINE 1-ASSOCIATED PROTEIN 1-RELATED"/>
    <property type="match status" value="1"/>
</dbReference>
<dbReference type="PANTHER" id="PTHR37457:SF3">
    <property type="entry name" value="TRNA SELENOCYSTEINE-ASSOCIATED PROTEIN 1"/>
    <property type="match status" value="1"/>
</dbReference>
<evidence type="ECO:0000256" key="2">
    <source>
        <dbReference type="ARBA" id="ARBA00022884"/>
    </source>
</evidence>
<evidence type="ECO:0000256" key="4">
    <source>
        <dbReference type="PROSITE-ProRule" id="PRU00176"/>
    </source>
</evidence>
<evidence type="ECO:0000256" key="3">
    <source>
        <dbReference type="ARBA" id="ARBA00033477"/>
    </source>
</evidence>
<feature type="domain" description="RRM" evidence="5">
    <location>
        <begin position="99"/>
        <end position="178"/>
    </location>
</feature>
<dbReference type="PROSITE" id="PS50102">
    <property type="entry name" value="RRM"/>
    <property type="match status" value="2"/>
</dbReference>
<dbReference type="FunFam" id="3.30.70.330:FF:000159">
    <property type="entry name" value="tRNA selenocysteine 1-associated protein 1"/>
    <property type="match status" value="1"/>
</dbReference>
<dbReference type="Pfam" id="PF17654">
    <property type="entry name" value="Trnau1ap"/>
    <property type="match status" value="1"/>
</dbReference>
<dbReference type="CDD" id="cd12610">
    <property type="entry name" value="RRM1_SECp43"/>
    <property type="match status" value="1"/>
</dbReference>
<dbReference type="SMART" id="SM00360">
    <property type="entry name" value="RRM"/>
    <property type="match status" value="2"/>
</dbReference>
<evidence type="ECO:0000313" key="6">
    <source>
        <dbReference type="EMBL" id="MUP40221.1"/>
    </source>
</evidence>
<dbReference type="GO" id="GO:0003723">
    <property type="term" value="F:RNA binding"/>
    <property type="evidence" value="ECO:0007669"/>
    <property type="project" value="UniProtKB-UniRule"/>
</dbReference>
<feature type="domain" description="RRM" evidence="5">
    <location>
        <begin position="6"/>
        <end position="89"/>
    </location>
</feature>
<dbReference type="InterPro" id="IPR012677">
    <property type="entry name" value="Nucleotide-bd_a/b_plait_sf"/>
</dbReference>